<dbReference type="PANTHER" id="PTHR44329">
    <property type="entry name" value="SERINE/THREONINE-PROTEIN KINASE TNNI3K-RELATED"/>
    <property type="match status" value="1"/>
</dbReference>
<dbReference type="PANTHER" id="PTHR44329:SF214">
    <property type="entry name" value="PROTEIN KINASE DOMAIN-CONTAINING PROTEIN"/>
    <property type="match status" value="1"/>
</dbReference>
<dbReference type="InterPro" id="IPR000719">
    <property type="entry name" value="Prot_kinase_dom"/>
</dbReference>
<feature type="region of interest" description="Disordered" evidence="1">
    <location>
        <begin position="504"/>
        <end position="523"/>
    </location>
</feature>
<dbReference type="GO" id="GO:0004674">
    <property type="term" value="F:protein serine/threonine kinase activity"/>
    <property type="evidence" value="ECO:0007669"/>
    <property type="project" value="TreeGrafter"/>
</dbReference>
<feature type="region of interest" description="Disordered" evidence="1">
    <location>
        <begin position="362"/>
        <end position="390"/>
    </location>
</feature>
<feature type="region of interest" description="Disordered" evidence="1">
    <location>
        <begin position="284"/>
        <end position="340"/>
    </location>
</feature>
<dbReference type="AlphaFoldDB" id="A0A836BYZ7"/>
<feature type="region of interest" description="Disordered" evidence="1">
    <location>
        <begin position="957"/>
        <end position="1001"/>
    </location>
</feature>
<dbReference type="InterPro" id="IPR011009">
    <property type="entry name" value="Kinase-like_dom_sf"/>
</dbReference>
<reference evidence="3" key="1">
    <citation type="journal article" date="2020" name="bioRxiv">
        <title>Comparative genomics of Chlamydomonas.</title>
        <authorList>
            <person name="Craig R.J."/>
            <person name="Hasan A.R."/>
            <person name="Ness R.W."/>
            <person name="Keightley P.D."/>
        </authorList>
    </citation>
    <scope>NUCLEOTIDE SEQUENCE</scope>
    <source>
        <strain evidence="3">CCAP 11/70</strain>
    </source>
</reference>
<sequence>MCRAHATLALSAAATGSREARLFGVNTAGAEGFEAASCLIHLASSSAASSLDAPPTTASQAGAAASLMPGHRVLPASAHAKQLRASGPQAQDLCGPASSDPLDLLPALFERMLQEQAPVFRATGTGAAREVVALVPLSAGQHITGALWLAHSGRATSRFQHRLSTGPGSIASSSTATAATTAAAAACPSLLTDPLALQQLGLIVSLVLLAGDSGREMAALCEGLHALSTAASMQQLVGRLCGALETHVRRRYLLDPRVVAALVPEQGSAVGLMFSCGGGQADRSVGTTAGRPAGMASPKPMTGPRSGLRRANTSTHHGPVPAAMSPLSQGTYEHHTESGYRSQRVTGLVAAAADSTAAAACASHDGPRSQGAPAPAAACRPQSDSRARNPQHQLLPTASSLALGAQTPQLSEAAAGAFRSGTRAGMSGAGPRVVALSQNDLAAVAASVAASGTFAPALHVKPFPLAQTLLKHLARKPCDGGLNAAGAGAPANGVSTKDLAVLGSPSKDTAKAPGGGASAAAPVASGGATATASKATGVGGRSVRGQVSTRAKPQGLVVEDCAVHVQDPRRPARDILLLMAGAGLQSAPSPLDSLGAIWNSPGCPSGGAGRGVRSLLLLVLPAQEYSRVLGFYVAFQQSLPQPLLQEARDSLLELLEVASPLVSSKLQHDLAMEVETLATATPGSYAVVEDRSPLLPPDGCVYATAPAIVGAVPTDPESCRVSFSKLPDRDRTEEGRDRLEPLLFSSLGPSFLLDSRGTHGATAVRYSNLAMGYGSSGGNHIFGAGSYGAPALLDTADHGSLLPGVSVGVGSTAENVLAALAVCGVATSGRAPGGEGSLMAAQPSSVVHVEEINAVNSTLRSQMPLLVASLQNSIGIARAEAAAAAAAAMSMGTGSRRFGREALGQQAGKSCDADDNAAELERVELVSQLGHGGCAVVFKGRMGVMDVAVKLMEMPNVDDDSHEHEGPSSAPGAAPGGRHADADRDAADSWSTPASGSGDPKELLAARRALLRNAMELATMTSLTGHPNIMQVYSCFSNVTLGRRPQPDGSMRFYLKHADGAPEPAELAGGRLGGDAAPVCMALVCEWCDRACLATALCNHTFPGTVTRSQASPPAQNIYMPPPQRALNYKVILMTLLDVVLALRHLHSHNLIHRDIKPANVLLRTSNTDPRGFTAKLADFGFVTLLNQASTG</sequence>
<dbReference type="InterPro" id="IPR051681">
    <property type="entry name" value="Ser/Thr_Kinases-Pseudokinases"/>
</dbReference>
<dbReference type="PROSITE" id="PS00108">
    <property type="entry name" value="PROTEIN_KINASE_ST"/>
    <property type="match status" value="1"/>
</dbReference>
<proteinExistence type="predicted"/>
<protein>
    <recommendedName>
        <fullName evidence="2">Protein kinase domain-containing protein</fullName>
    </recommendedName>
</protein>
<dbReference type="Pfam" id="PF00069">
    <property type="entry name" value="Pkinase"/>
    <property type="match status" value="1"/>
</dbReference>
<feature type="domain" description="Protein kinase" evidence="2">
    <location>
        <begin position="923"/>
        <end position="1192"/>
    </location>
</feature>
<accession>A0A836BYZ7</accession>
<dbReference type="SMART" id="SM00220">
    <property type="entry name" value="S_TKc"/>
    <property type="match status" value="1"/>
</dbReference>
<dbReference type="PROSITE" id="PS50011">
    <property type="entry name" value="PROTEIN_KINASE_DOM"/>
    <property type="match status" value="1"/>
</dbReference>
<evidence type="ECO:0000259" key="2">
    <source>
        <dbReference type="PROSITE" id="PS50011"/>
    </source>
</evidence>
<gene>
    <name evidence="3" type="ORF">HYH03_007763</name>
</gene>
<feature type="compositionally biased region" description="Low complexity" evidence="1">
    <location>
        <begin position="967"/>
        <end position="977"/>
    </location>
</feature>
<dbReference type="OrthoDB" id="548754at2759"/>
<dbReference type="Proteomes" id="UP000612055">
    <property type="component" value="Unassembled WGS sequence"/>
</dbReference>
<keyword evidence="4" id="KW-1185">Reference proteome</keyword>
<evidence type="ECO:0000313" key="3">
    <source>
        <dbReference type="EMBL" id="KAG2494125.1"/>
    </source>
</evidence>
<dbReference type="EMBL" id="JAEHOE010000033">
    <property type="protein sequence ID" value="KAG2494125.1"/>
    <property type="molecule type" value="Genomic_DNA"/>
</dbReference>
<dbReference type="Gene3D" id="1.10.510.10">
    <property type="entry name" value="Transferase(Phosphotransferase) domain 1"/>
    <property type="match status" value="1"/>
</dbReference>
<organism evidence="3 4">
    <name type="scientific">Edaphochlamys debaryana</name>
    <dbReference type="NCBI Taxonomy" id="47281"/>
    <lineage>
        <taxon>Eukaryota</taxon>
        <taxon>Viridiplantae</taxon>
        <taxon>Chlorophyta</taxon>
        <taxon>core chlorophytes</taxon>
        <taxon>Chlorophyceae</taxon>
        <taxon>CS clade</taxon>
        <taxon>Chlamydomonadales</taxon>
        <taxon>Chlamydomonadales incertae sedis</taxon>
        <taxon>Edaphochlamys</taxon>
    </lineage>
</organism>
<comment type="caution">
    <text evidence="3">The sequence shown here is derived from an EMBL/GenBank/DDBJ whole genome shotgun (WGS) entry which is preliminary data.</text>
</comment>
<dbReference type="InterPro" id="IPR008271">
    <property type="entry name" value="Ser/Thr_kinase_AS"/>
</dbReference>
<evidence type="ECO:0000256" key="1">
    <source>
        <dbReference type="SAM" id="MobiDB-lite"/>
    </source>
</evidence>
<evidence type="ECO:0000313" key="4">
    <source>
        <dbReference type="Proteomes" id="UP000612055"/>
    </source>
</evidence>
<dbReference type="SUPFAM" id="SSF56112">
    <property type="entry name" value="Protein kinase-like (PK-like)"/>
    <property type="match status" value="1"/>
</dbReference>
<feature type="region of interest" description="Disordered" evidence="1">
    <location>
        <begin position="77"/>
        <end position="96"/>
    </location>
</feature>
<feature type="compositionally biased region" description="Basic and acidic residues" evidence="1">
    <location>
        <begin position="978"/>
        <end position="987"/>
    </location>
</feature>
<dbReference type="GO" id="GO:0005524">
    <property type="term" value="F:ATP binding"/>
    <property type="evidence" value="ECO:0007669"/>
    <property type="project" value="InterPro"/>
</dbReference>
<name>A0A836BYZ7_9CHLO</name>